<protein>
    <submittedName>
        <fullName evidence="2">Uncharacterized protein</fullName>
    </submittedName>
</protein>
<dbReference type="Proteomes" id="UP000235547">
    <property type="component" value="Unassembled WGS sequence"/>
</dbReference>
<keyword evidence="3" id="KW-1185">Reference proteome</keyword>
<name>A0A2N7UCF2_9GAMM</name>
<dbReference type="OrthoDB" id="7068720at2"/>
<organism evidence="2 3">
    <name type="scientific">Halomonas urumqiensis</name>
    <dbReference type="NCBI Taxonomy" id="1684789"/>
    <lineage>
        <taxon>Bacteria</taxon>
        <taxon>Pseudomonadati</taxon>
        <taxon>Pseudomonadota</taxon>
        <taxon>Gammaproteobacteria</taxon>
        <taxon>Oceanospirillales</taxon>
        <taxon>Halomonadaceae</taxon>
        <taxon>Halomonas</taxon>
    </lineage>
</organism>
<dbReference type="RefSeq" id="WP_102589188.1">
    <property type="nucleotide sequence ID" value="NZ_BNAE01000001.1"/>
</dbReference>
<reference evidence="2 3" key="1">
    <citation type="submission" date="2018-01" db="EMBL/GenBank/DDBJ databases">
        <title>Halomonas endophytica sp. nov., isolated from storage liquid in the stems of Populus euphratica.</title>
        <authorList>
            <person name="Chen C."/>
        </authorList>
    </citation>
    <scope>NUCLEOTIDE SEQUENCE [LARGE SCALE GENOMIC DNA]</scope>
    <source>
        <strain evidence="2 3">BZ-SZ-XJ27</strain>
    </source>
</reference>
<evidence type="ECO:0000313" key="2">
    <source>
        <dbReference type="EMBL" id="PMR78123.1"/>
    </source>
</evidence>
<accession>A0A2N7UCF2</accession>
<dbReference type="AlphaFoldDB" id="A0A2N7UCF2"/>
<evidence type="ECO:0000256" key="1">
    <source>
        <dbReference type="SAM" id="Coils"/>
    </source>
</evidence>
<proteinExistence type="predicted"/>
<evidence type="ECO:0000313" key="3">
    <source>
        <dbReference type="Proteomes" id="UP000235547"/>
    </source>
</evidence>
<comment type="caution">
    <text evidence="2">The sequence shown here is derived from an EMBL/GenBank/DDBJ whole genome shotgun (WGS) entry which is preliminary data.</text>
</comment>
<dbReference type="EMBL" id="PNRG01000033">
    <property type="protein sequence ID" value="PMR78123.1"/>
    <property type="molecule type" value="Genomic_DNA"/>
</dbReference>
<sequence>MSGEDFILLFIHTKQIESASMAWVIYLGGIQDLHPGSESWLAEWGRVASLTDAKSAIERGDSANLVTLLPHGEEIEAYGSLEQWLLEHPSTHCTLVYPQPALAIAKRLQRGEELEAVCQHWKQQAEALLSLFRQRRRQLRLLSWPVAAKTSEGEATDRVPLPTHSPNDEIEPFYSLLARQSLAQEAELADVLRYLAASTHNATQCLAAGSGLSAILQRHRQELQQREVEQAKAREVAEAEHAKLHAKLKEERDALQQQRKDEQAQSEQLQALQEERDGLISQLKESEEENTLLLEQLHYVQEELERHILNHRDQKSRYNYQQRAQQQQELLLQWLRAFATHANCAFYKKRRSLLKEHKALLASSSSFDADWYARTYPDVAESGIEPATHYLKFGMLEGRNPSAEFDTLHYIKAHPDIANAGKNPLLHYIRWGESEQRQVMPKQRDEESS</sequence>
<feature type="coiled-coil region" evidence="1">
    <location>
        <begin position="216"/>
        <end position="303"/>
    </location>
</feature>
<gene>
    <name evidence="2" type="ORF">C1H70_15210</name>
</gene>
<keyword evidence="1" id="KW-0175">Coiled coil</keyword>